<feature type="transmembrane region" description="Helical" evidence="1">
    <location>
        <begin position="52"/>
        <end position="70"/>
    </location>
</feature>
<name>A0A4Q7CJE5_9STAP</name>
<organism evidence="3 4">
    <name type="scientific">Staphylococcus condimenti</name>
    <dbReference type="NCBI Taxonomy" id="70255"/>
    <lineage>
        <taxon>Bacteria</taxon>
        <taxon>Bacillati</taxon>
        <taxon>Bacillota</taxon>
        <taxon>Bacilli</taxon>
        <taxon>Bacillales</taxon>
        <taxon>Staphylococcaceae</taxon>
        <taxon>Staphylococcus</taxon>
    </lineage>
</organism>
<protein>
    <recommendedName>
        <fullName evidence="2">YdbS-like PH domain-containing protein</fullName>
    </recommendedName>
</protein>
<dbReference type="RefSeq" id="WP_083317844.1">
    <property type="nucleotide sequence ID" value="NZ_JASPBV010000013.1"/>
</dbReference>
<proteinExistence type="predicted"/>
<gene>
    <name evidence="3" type="ORF">EIG99_12285</name>
</gene>
<dbReference type="PANTHER" id="PTHR34473:SF2">
    <property type="entry name" value="UPF0699 TRANSMEMBRANE PROTEIN YDBT"/>
    <property type="match status" value="1"/>
</dbReference>
<feature type="transmembrane region" description="Helical" evidence="1">
    <location>
        <begin position="21"/>
        <end position="46"/>
    </location>
</feature>
<keyword evidence="1" id="KW-0812">Transmembrane</keyword>
<dbReference type="PANTHER" id="PTHR34473">
    <property type="entry name" value="UPF0699 TRANSMEMBRANE PROTEIN YDBS"/>
    <property type="match status" value="1"/>
</dbReference>
<evidence type="ECO:0000256" key="1">
    <source>
        <dbReference type="SAM" id="Phobius"/>
    </source>
</evidence>
<dbReference type="InterPro" id="IPR005182">
    <property type="entry name" value="YdbS-like_PH"/>
</dbReference>
<comment type="caution">
    <text evidence="3">The sequence shown here is derived from an EMBL/GenBank/DDBJ whole genome shotgun (WGS) entry which is preliminary data.</text>
</comment>
<accession>A0A4Q7CJE5</accession>
<evidence type="ECO:0000313" key="4">
    <source>
        <dbReference type="Proteomes" id="UP000293854"/>
    </source>
</evidence>
<dbReference type="Pfam" id="PF03703">
    <property type="entry name" value="bPH_2"/>
    <property type="match status" value="1"/>
</dbReference>
<keyword evidence="1" id="KW-0472">Membrane</keyword>
<feature type="domain" description="YdbS-like PH" evidence="2">
    <location>
        <begin position="76"/>
        <end position="151"/>
    </location>
</feature>
<dbReference type="EMBL" id="RQTE01000325">
    <property type="protein sequence ID" value="RZI00183.1"/>
    <property type="molecule type" value="Genomic_DNA"/>
</dbReference>
<evidence type="ECO:0000259" key="2">
    <source>
        <dbReference type="Pfam" id="PF03703"/>
    </source>
</evidence>
<evidence type="ECO:0000313" key="3">
    <source>
        <dbReference type="EMBL" id="RZI00183.1"/>
    </source>
</evidence>
<sequence>MIGAGNLMEYKQQSPRKVLGYYYLSFILRFLITLMIALVFCGLTYYFNWSPWVIYCFGILLLLQVLFYAVQPWVLWQHRYFTLSDNHIMIINTFFFKKESVIKLDRVQYLERKTGPLLNRFGLCKNYIVTAGHEIILPLVNEDTTKEMEEYCMDYLEKVDADV</sequence>
<reference evidence="3 4" key="1">
    <citation type="submission" date="2018-11" db="EMBL/GenBank/DDBJ databases">
        <title>Genomic profiling of Staphylococcus species from a Poultry farm system in KwaZulu-Natal, South Africa.</title>
        <authorList>
            <person name="Amoako D.G."/>
            <person name="Somboro A.M."/>
            <person name="Abia A.L.K."/>
            <person name="Bester L.A."/>
            <person name="Essack S.Y."/>
        </authorList>
    </citation>
    <scope>NUCLEOTIDE SEQUENCE [LARGE SCALE GENOMIC DNA]</scope>
    <source>
        <strain evidence="3 4">SA11</strain>
    </source>
</reference>
<dbReference type="AlphaFoldDB" id="A0A4Q7CJE5"/>
<keyword evidence="1" id="KW-1133">Transmembrane helix</keyword>
<dbReference type="Proteomes" id="UP000293854">
    <property type="component" value="Unassembled WGS sequence"/>
</dbReference>